<feature type="binding site" evidence="8">
    <location>
        <position position="122"/>
    </location>
    <ligand>
        <name>Zn(2+)</name>
        <dbReference type="ChEBI" id="CHEBI:29105"/>
        <note>ligand shared between dimeric partners</note>
    </ligand>
</feature>
<dbReference type="EC" id="4.4.1.5" evidence="3 9"/>
<evidence type="ECO:0000256" key="7">
    <source>
        <dbReference type="PIRSR" id="PIRSR604361-1"/>
    </source>
</evidence>
<organism evidence="11 12">
    <name type="scientific">Nitrosomonas stercoris</name>
    <dbReference type="NCBI Taxonomy" id="1444684"/>
    <lineage>
        <taxon>Bacteria</taxon>
        <taxon>Pseudomonadati</taxon>
        <taxon>Pseudomonadota</taxon>
        <taxon>Betaproteobacteria</taxon>
        <taxon>Nitrosomonadales</taxon>
        <taxon>Nitrosomonadaceae</taxon>
        <taxon>Nitrosomonas</taxon>
    </lineage>
</organism>
<comment type="cofactor">
    <cofactor evidence="9">
        <name>Ni(2+)</name>
        <dbReference type="ChEBI" id="CHEBI:49786"/>
    </cofactor>
    <text evidence="9">Binds 1 nickel ion per subunit.</text>
</comment>
<evidence type="ECO:0000259" key="10">
    <source>
        <dbReference type="PROSITE" id="PS51819"/>
    </source>
</evidence>
<dbReference type="AlphaFoldDB" id="A0A4Y1YQW3"/>
<dbReference type="PANTHER" id="PTHR46036">
    <property type="entry name" value="LACTOYLGLUTATHIONE LYASE"/>
    <property type="match status" value="1"/>
</dbReference>
<comment type="similarity">
    <text evidence="2 9">Belongs to the glyoxalase I family.</text>
</comment>
<evidence type="ECO:0000256" key="8">
    <source>
        <dbReference type="PIRSR" id="PIRSR604361-3"/>
    </source>
</evidence>
<proteinExistence type="inferred from homology"/>
<evidence type="ECO:0000256" key="5">
    <source>
        <dbReference type="ARBA" id="ARBA00023239"/>
    </source>
</evidence>
<evidence type="ECO:0000313" key="12">
    <source>
        <dbReference type="Proteomes" id="UP000316473"/>
    </source>
</evidence>
<comment type="cofactor">
    <cofactor evidence="8">
        <name>Zn(2+)</name>
        <dbReference type="ChEBI" id="CHEBI:29105"/>
    </cofactor>
    <text evidence="8">Binds 1 zinc ion per subunit. In the homodimer, two zinc ions are bound between subunits.</text>
</comment>
<dbReference type="PROSITE" id="PS00934">
    <property type="entry name" value="GLYOXALASE_I_1"/>
    <property type="match status" value="1"/>
</dbReference>
<dbReference type="EMBL" id="AP019755">
    <property type="protein sequence ID" value="BBL35263.1"/>
    <property type="molecule type" value="Genomic_DNA"/>
</dbReference>
<evidence type="ECO:0000313" key="11">
    <source>
        <dbReference type="EMBL" id="BBL35263.1"/>
    </source>
</evidence>
<dbReference type="GO" id="GO:0046872">
    <property type="term" value="F:metal ion binding"/>
    <property type="evidence" value="ECO:0007669"/>
    <property type="project" value="UniProtKB-UniRule"/>
</dbReference>
<evidence type="ECO:0000256" key="2">
    <source>
        <dbReference type="ARBA" id="ARBA00010363"/>
    </source>
</evidence>
<dbReference type="InterPro" id="IPR029068">
    <property type="entry name" value="Glyas_Bleomycin-R_OHBP_Dase"/>
</dbReference>
<feature type="binding site" evidence="8">
    <location>
        <position position="56"/>
    </location>
    <ligand>
        <name>Zn(2+)</name>
        <dbReference type="ChEBI" id="CHEBI:29105"/>
        <note>ligand shared between dimeric partners</note>
    </ligand>
</feature>
<sequence length="129" mass="14668">MRILHTMLRVGNLERSIQFYTDVLGMQVLRRKDYPEGKFTLAFVGYQSEAEGTVLELTHNWDTDHYDLGTGFGHIAIEVDNAYEACKKVKELGGRVTREAGPMKHGTTVIAFIEDPDGYKIEFIQKKTV</sequence>
<feature type="active site" description="Proton donor/acceptor" evidence="7">
    <location>
        <position position="122"/>
    </location>
</feature>
<accession>A0A4Y1YQW3</accession>
<dbReference type="NCBIfam" id="TIGR00068">
    <property type="entry name" value="glyox_I"/>
    <property type="match status" value="1"/>
</dbReference>
<dbReference type="InterPro" id="IPR037523">
    <property type="entry name" value="VOC_core"/>
</dbReference>
<dbReference type="KEGG" id="nst:Nstercoris_01525"/>
<dbReference type="Gene3D" id="3.10.180.10">
    <property type="entry name" value="2,3-Dihydroxybiphenyl 1,2-Dioxygenase, domain 1"/>
    <property type="match status" value="1"/>
</dbReference>
<comment type="catalytic activity">
    <reaction evidence="6 9">
        <text>(R)-S-lactoylglutathione = methylglyoxal + glutathione</text>
        <dbReference type="Rhea" id="RHEA:19069"/>
        <dbReference type="ChEBI" id="CHEBI:17158"/>
        <dbReference type="ChEBI" id="CHEBI:57474"/>
        <dbReference type="ChEBI" id="CHEBI:57925"/>
        <dbReference type="EC" id="4.4.1.5"/>
    </reaction>
</comment>
<evidence type="ECO:0000256" key="9">
    <source>
        <dbReference type="RuleBase" id="RU361179"/>
    </source>
</evidence>
<reference evidence="11 12" key="1">
    <citation type="submission" date="2019-06" db="EMBL/GenBank/DDBJ databases">
        <title>Nitrosomonas stercoris KYUHI-S whole genome shotgun sequence.</title>
        <authorList>
            <person name="Nakagawa T."/>
            <person name="Tsuchiya Y."/>
            <person name="Takahashi R."/>
        </authorList>
    </citation>
    <scope>NUCLEOTIDE SEQUENCE [LARGE SCALE GENOMIC DNA]</scope>
    <source>
        <strain evidence="11 12">KYUHI-S</strain>
    </source>
</reference>
<dbReference type="GO" id="GO:0004462">
    <property type="term" value="F:lactoylglutathione lyase activity"/>
    <property type="evidence" value="ECO:0007669"/>
    <property type="project" value="UniProtKB-UniRule"/>
</dbReference>
<evidence type="ECO:0000256" key="3">
    <source>
        <dbReference type="ARBA" id="ARBA00012081"/>
    </source>
</evidence>
<evidence type="ECO:0000256" key="4">
    <source>
        <dbReference type="ARBA" id="ARBA00022723"/>
    </source>
</evidence>
<comment type="pathway">
    <text evidence="1 9">Secondary metabolite metabolism; methylglyoxal degradation; (R)-lactate from methylglyoxal: step 1/2.</text>
</comment>
<dbReference type="InterPro" id="IPR004361">
    <property type="entry name" value="Glyoxalase_1"/>
</dbReference>
<dbReference type="GO" id="GO:0019243">
    <property type="term" value="P:methylglyoxal catabolic process to D-lactate via S-lactoyl-glutathione"/>
    <property type="evidence" value="ECO:0007669"/>
    <property type="project" value="TreeGrafter"/>
</dbReference>
<evidence type="ECO:0000256" key="1">
    <source>
        <dbReference type="ARBA" id="ARBA00005008"/>
    </source>
</evidence>
<feature type="binding site" evidence="8">
    <location>
        <position position="74"/>
    </location>
    <ligand>
        <name>Zn(2+)</name>
        <dbReference type="ChEBI" id="CHEBI:29105"/>
        <note>ligand shared between dimeric partners</note>
    </ligand>
</feature>
<dbReference type="Proteomes" id="UP000316473">
    <property type="component" value="Chromosome"/>
</dbReference>
<feature type="domain" description="VOC" evidence="10">
    <location>
        <begin position="2"/>
        <end position="126"/>
    </location>
</feature>
<comment type="function">
    <text evidence="9">Catalyzes the conversion of hemimercaptal, formed from methylglyoxal and glutathione, to S-lactoylglutathione.</text>
</comment>
<dbReference type="InterPro" id="IPR018146">
    <property type="entry name" value="Glyoxalase_1_CS"/>
</dbReference>
<dbReference type="PANTHER" id="PTHR46036:SF5">
    <property type="entry name" value="LACTOYLGLUTATHIONE LYASE"/>
    <property type="match status" value="1"/>
</dbReference>
<dbReference type="GO" id="GO:0005737">
    <property type="term" value="C:cytoplasm"/>
    <property type="evidence" value="ECO:0007669"/>
    <property type="project" value="TreeGrafter"/>
</dbReference>
<keyword evidence="8" id="KW-0862">Zinc</keyword>
<keyword evidence="9" id="KW-0533">Nickel</keyword>
<dbReference type="PROSITE" id="PS00935">
    <property type="entry name" value="GLYOXALASE_I_2"/>
    <property type="match status" value="1"/>
</dbReference>
<dbReference type="UniPathway" id="UPA00619">
    <property type="reaction ID" value="UER00675"/>
</dbReference>
<keyword evidence="5 9" id="KW-0456">Lyase</keyword>
<keyword evidence="4 8" id="KW-0479">Metal-binding</keyword>
<dbReference type="CDD" id="cd16358">
    <property type="entry name" value="GlxI_Ni"/>
    <property type="match status" value="1"/>
</dbReference>
<dbReference type="Pfam" id="PF00903">
    <property type="entry name" value="Glyoxalase"/>
    <property type="match status" value="1"/>
</dbReference>
<evidence type="ECO:0000256" key="6">
    <source>
        <dbReference type="ARBA" id="ARBA00048273"/>
    </source>
</evidence>
<gene>
    <name evidence="11" type="ORF">Nstercoris_01525</name>
</gene>
<protein>
    <recommendedName>
        <fullName evidence="3 9">Lactoylglutathione lyase</fullName>
        <ecNumber evidence="3 9">4.4.1.5</ecNumber>
    </recommendedName>
    <alternativeName>
        <fullName evidence="9">Glyoxalase I</fullName>
    </alternativeName>
</protein>
<keyword evidence="12" id="KW-1185">Reference proteome</keyword>
<dbReference type="SUPFAM" id="SSF54593">
    <property type="entry name" value="Glyoxalase/Bleomycin resistance protein/Dihydroxybiphenyl dioxygenase"/>
    <property type="match status" value="1"/>
</dbReference>
<name>A0A4Y1YQW3_9PROT</name>
<dbReference type="InterPro" id="IPR004360">
    <property type="entry name" value="Glyas_Fos-R_dOase_dom"/>
</dbReference>
<dbReference type="PROSITE" id="PS51819">
    <property type="entry name" value="VOC"/>
    <property type="match status" value="1"/>
</dbReference>